<organism evidence="1 2">
    <name type="scientific">Paenibacillus monticola</name>
    <dbReference type="NCBI Taxonomy" id="2666075"/>
    <lineage>
        <taxon>Bacteria</taxon>
        <taxon>Bacillati</taxon>
        <taxon>Bacillota</taxon>
        <taxon>Bacilli</taxon>
        <taxon>Bacillales</taxon>
        <taxon>Paenibacillaceae</taxon>
        <taxon>Paenibacillus</taxon>
    </lineage>
</organism>
<keyword evidence="2" id="KW-1185">Reference proteome</keyword>
<name>A0A7X2H2B2_9BACL</name>
<evidence type="ECO:0000313" key="1">
    <source>
        <dbReference type="EMBL" id="MRN52304.1"/>
    </source>
</evidence>
<evidence type="ECO:0000313" key="2">
    <source>
        <dbReference type="Proteomes" id="UP000463051"/>
    </source>
</evidence>
<gene>
    <name evidence="1" type="ORF">GJB61_04765</name>
</gene>
<dbReference type="AlphaFoldDB" id="A0A7X2H2B2"/>
<protein>
    <submittedName>
        <fullName evidence="1">Uncharacterized protein</fullName>
    </submittedName>
</protein>
<proteinExistence type="predicted"/>
<sequence>MDGELHQLLWITASGNGFLMSGADASRKGLEHTDNLEVKFTDGLHSWNWSEWLNYLREVGSRRLMLLGYGVTVVGASEESLWVPDWKLDHHRSRTRWTVTYTKYMISADNKGQREFIPLTELSAKLKDLLQQIGQLSVEIDETFWKDSFFDQGIAILEGLPSAPQLSFDLPSVYSDQAHRLLDAVYKTWVFGGMGSWNDSPPFSAYTHNRKQEYDKISIELYETLLQCARGVVNSVVLT</sequence>
<dbReference type="Proteomes" id="UP000463051">
    <property type="component" value="Unassembled WGS sequence"/>
</dbReference>
<reference evidence="1 2" key="1">
    <citation type="submission" date="2019-11" db="EMBL/GenBank/DDBJ databases">
        <title>Paenibacillus monticola sp. nov., a novel PGPR strain isolated from mountain sample in China.</title>
        <authorList>
            <person name="Zhao Q."/>
            <person name="Li H.-P."/>
            <person name="Zhang J.-L."/>
        </authorList>
    </citation>
    <scope>NUCLEOTIDE SEQUENCE [LARGE SCALE GENOMIC DNA]</scope>
    <source>
        <strain evidence="1 2">LC-T2</strain>
    </source>
</reference>
<accession>A0A7X2H2B2</accession>
<comment type="caution">
    <text evidence="1">The sequence shown here is derived from an EMBL/GenBank/DDBJ whole genome shotgun (WGS) entry which is preliminary data.</text>
</comment>
<dbReference type="RefSeq" id="WP_154117343.1">
    <property type="nucleotide sequence ID" value="NZ_WJXB01000002.1"/>
</dbReference>
<dbReference type="EMBL" id="WJXB01000002">
    <property type="protein sequence ID" value="MRN52304.1"/>
    <property type="molecule type" value="Genomic_DNA"/>
</dbReference>